<comment type="similarity">
    <text evidence="2">Belongs to the TlyA family.</text>
</comment>
<feature type="region of interest" description="Disordered" evidence="4">
    <location>
        <begin position="346"/>
        <end position="384"/>
    </location>
</feature>
<dbReference type="InterPro" id="IPR047048">
    <property type="entry name" value="TlyA"/>
</dbReference>
<dbReference type="InterPro" id="IPR036986">
    <property type="entry name" value="S4_RNA-bd_sf"/>
</dbReference>
<dbReference type="InterPro" id="IPR002877">
    <property type="entry name" value="RNA_MeTrfase_FtsJ_dom"/>
</dbReference>
<dbReference type="EMBL" id="LN714487">
    <property type="protein sequence ID" value="CEL70418.1"/>
    <property type="molecule type" value="Genomic_DNA"/>
</dbReference>
<keyword evidence="5" id="KW-1133">Transmembrane helix</keyword>
<feature type="transmembrane region" description="Helical" evidence="5">
    <location>
        <begin position="21"/>
        <end position="42"/>
    </location>
</feature>
<evidence type="ECO:0000256" key="2">
    <source>
        <dbReference type="ARBA" id="ARBA00029460"/>
    </source>
</evidence>
<proteinExistence type="inferred from homology"/>
<feature type="compositionally biased region" description="Acidic residues" evidence="4">
    <location>
        <begin position="454"/>
        <end position="463"/>
    </location>
</feature>
<dbReference type="SUPFAM" id="SSF53335">
    <property type="entry name" value="S-adenosyl-L-methionine-dependent methyltransferases"/>
    <property type="match status" value="1"/>
</dbReference>
<feature type="region of interest" description="Disordered" evidence="4">
    <location>
        <begin position="400"/>
        <end position="469"/>
    </location>
</feature>
<sequence length="696" mass="75742">MGASIRGPSSFLPSKTLLTASFLPFFLGFLFCSIYTFTLVGASSLQCRSILNISIDPPVHTGSPPEHRSVAKSSFFSSLPSSVFNKGTPPDSFRSSAVVFPASFLHVFPFSSPFAAGKSPRSFSTGDDTTPLVYPTASRASPRQLVTQKHTGRHARLFSVSLTTPILQASKAPVKRIRADDLLVQQGIAETRSQAASLILLGHVAVATGGKRGRSRDGKTRAKEDPTNLSPLPVEEPGRDERGKDRHGPEPLVCHGEEGAQLQAAILLLRHSPREHPTFVTHHERLQAWHRVLSSGHYRLLTKAGEPLRLDAAETPSLLLRPQPRFVNRAGEKLEAFLSSVSARSVSLESPFPPPPSSASWFSSPHARAPSAVAPSVDDAKTSRCLPGVGRRLAHEACGAESAAKDSMKETTAAGNSSETDRDRNKQERREERNPTPDPRSARGRDRDLPICQWEEERDGENEDASRDQTVSQVIHGFSGEGTPEKKSDIFSLEGKTVLDVGSSTGGFTDCCLQRGAGSVVCVDVGRGELHVKLRSDPRVVVREGVNARYLTAEDVGHEAFDCVLVDLSFISLKKVLERVWSFVKQEGLLILLVKPQFEVTLAEATRFKGVIKDPEIRSRVISEIRSVSLSLAGCEELASQPSAVRGKRGNIEHFLAFRKVAPHHVGDVDRSCVTFSSDPHSQHNVARESKCGTRL</sequence>
<evidence type="ECO:0000256" key="3">
    <source>
        <dbReference type="PROSITE-ProRule" id="PRU00182"/>
    </source>
</evidence>
<dbReference type="Pfam" id="PF01728">
    <property type="entry name" value="FtsJ"/>
    <property type="match status" value="1"/>
</dbReference>
<feature type="region of interest" description="Disordered" evidence="4">
    <location>
        <begin position="209"/>
        <end position="254"/>
    </location>
</feature>
<accession>A0A0F7UKD1</accession>
<feature type="compositionally biased region" description="Basic and acidic residues" evidence="4">
    <location>
        <begin position="419"/>
        <end position="449"/>
    </location>
</feature>
<evidence type="ECO:0000259" key="6">
    <source>
        <dbReference type="Pfam" id="PF01728"/>
    </source>
</evidence>
<dbReference type="CDD" id="cd00165">
    <property type="entry name" value="S4"/>
    <property type="match status" value="1"/>
</dbReference>
<feature type="compositionally biased region" description="Basic and acidic residues" evidence="4">
    <location>
        <begin position="236"/>
        <end position="249"/>
    </location>
</feature>
<evidence type="ECO:0000256" key="5">
    <source>
        <dbReference type="SAM" id="Phobius"/>
    </source>
</evidence>
<dbReference type="Gene3D" id="3.40.50.150">
    <property type="entry name" value="Vaccinia Virus protein VP39"/>
    <property type="match status" value="1"/>
</dbReference>
<dbReference type="CDD" id="cd02440">
    <property type="entry name" value="AdoMet_MTases"/>
    <property type="match status" value="1"/>
</dbReference>
<reference evidence="7" key="1">
    <citation type="journal article" date="2015" name="PLoS ONE">
        <title>Comprehensive Evaluation of Toxoplasma gondii VEG and Neospora caninum LIV Genomes with Tachyzoite Stage Transcriptome and Proteome Defines Novel Transcript Features.</title>
        <authorList>
            <person name="Ramaprasad A."/>
            <person name="Mourier T."/>
            <person name="Naeem R."/>
            <person name="Malas T.B."/>
            <person name="Moussa E."/>
            <person name="Panigrahi A."/>
            <person name="Vermont S.J."/>
            <person name="Otto T.D."/>
            <person name="Wastling J."/>
            <person name="Pain A."/>
        </authorList>
    </citation>
    <scope>NUCLEOTIDE SEQUENCE</scope>
    <source>
        <strain evidence="7">Liverpool</strain>
    </source>
</reference>
<gene>
    <name evidence="7" type="ORF">BN1204_061000</name>
</gene>
<keyword evidence="5" id="KW-0472">Membrane</keyword>
<dbReference type="PANTHER" id="PTHR32319">
    <property type="entry name" value="BACTERIAL HEMOLYSIN-LIKE PROTEIN"/>
    <property type="match status" value="1"/>
</dbReference>
<protein>
    <recommendedName>
        <fullName evidence="6">Ribosomal RNA methyltransferase FtsJ domain-containing protein</fullName>
    </recommendedName>
</protein>
<keyword evidence="5" id="KW-0812">Transmembrane</keyword>
<dbReference type="GO" id="GO:0003723">
    <property type="term" value="F:RNA binding"/>
    <property type="evidence" value="ECO:0007669"/>
    <property type="project" value="UniProtKB-KW"/>
</dbReference>
<organism evidence="7">
    <name type="scientific">Neospora caninum (strain Liverpool)</name>
    <dbReference type="NCBI Taxonomy" id="572307"/>
    <lineage>
        <taxon>Eukaryota</taxon>
        <taxon>Sar</taxon>
        <taxon>Alveolata</taxon>
        <taxon>Apicomplexa</taxon>
        <taxon>Conoidasida</taxon>
        <taxon>Coccidia</taxon>
        <taxon>Eucoccidiorida</taxon>
        <taxon>Eimeriorina</taxon>
        <taxon>Sarcocystidae</taxon>
        <taxon>Neospora</taxon>
    </lineage>
</organism>
<dbReference type="GO" id="GO:0032259">
    <property type="term" value="P:methylation"/>
    <property type="evidence" value="ECO:0007669"/>
    <property type="project" value="InterPro"/>
</dbReference>
<dbReference type="AlphaFoldDB" id="A0A0F7UKD1"/>
<name>A0A0F7UKD1_NEOCL</name>
<dbReference type="GO" id="GO:0008168">
    <property type="term" value="F:methyltransferase activity"/>
    <property type="evidence" value="ECO:0007669"/>
    <property type="project" value="InterPro"/>
</dbReference>
<evidence type="ECO:0000256" key="4">
    <source>
        <dbReference type="SAM" id="MobiDB-lite"/>
    </source>
</evidence>
<dbReference type="Gene3D" id="3.10.290.10">
    <property type="entry name" value="RNA-binding S4 domain"/>
    <property type="match status" value="1"/>
</dbReference>
<feature type="domain" description="Ribosomal RNA methyltransferase FtsJ" evidence="6">
    <location>
        <begin position="487"/>
        <end position="659"/>
    </location>
</feature>
<feature type="compositionally biased region" description="Basic and acidic residues" evidence="4">
    <location>
        <begin position="215"/>
        <end position="226"/>
    </location>
</feature>
<keyword evidence="1 3" id="KW-0694">RNA-binding</keyword>
<evidence type="ECO:0000313" key="7">
    <source>
        <dbReference type="EMBL" id="CEL70418.1"/>
    </source>
</evidence>
<dbReference type="InterPro" id="IPR029063">
    <property type="entry name" value="SAM-dependent_MTases_sf"/>
</dbReference>
<dbReference type="PANTHER" id="PTHR32319:SF0">
    <property type="entry name" value="BACTERIAL HEMOLYSIN-LIKE PROTEIN"/>
    <property type="match status" value="1"/>
</dbReference>
<dbReference type="PROSITE" id="PS50889">
    <property type="entry name" value="S4"/>
    <property type="match status" value="1"/>
</dbReference>
<evidence type="ECO:0000256" key="1">
    <source>
        <dbReference type="ARBA" id="ARBA00022884"/>
    </source>
</evidence>